<evidence type="ECO:0000259" key="2">
    <source>
        <dbReference type="Pfam" id="PF07238"/>
    </source>
</evidence>
<keyword evidence="4" id="KW-1185">Reference proteome</keyword>
<gene>
    <name evidence="3" type="ORF">GCM10009102_03540</name>
</gene>
<accession>A0ABN1HM29</accession>
<proteinExistence type="predicted"/>
<dbReference type="Gene3D" id="2.40.10.220">
    <property type="entry name" value="predicted glycosyltransferase like domains"/>
    <property type="match status" value="1"/>
</dbReference>
<protein>
    <recommendedName>
        <fullName evidence="2">PilZ domain-containing protein</fullName>
    </recommendedName>
</protein>
<dbReference type="Proteomes" id="UP001500238">
    <property type="component" value="Unassembled WGS sequence"/>
</dbReference>
<dbReference type="InterPro" id="IPR009875">
    <property type="entry name" value="PilZ_domain"/>
</dbReference>
<evidence type="ECO:0000313" key="4">
    <source>
        <dbReference type="Proteomes" id="UP001500238"/>
    </source>
</evidence>
<dbReference type="EMBL" id="BAAAES010000001">
    <property type="protein sequence ID" value="GAA0658508.1"/>
    <property type="molecule type" value="Genomic_DNA"/>
</dbReference>
<organism evidence="3 4">
    <name type="scientific">Sphingomonas insulae</name>
    <dbReference type="NCBI Taxonomy" id="424800"/>
    <lineage>
        <taxon>Bacteria</taxon>
        <taxon>Pseudomonadati</taxon>
        <taxon>Pseudomonadota</taxon>
        <taxon>Alphaproteobacteria</taxon>
        <taxon>Sphingomonadales</taxon>
        <taxon>Sphingomonadaceae</taxon>
        <taxon>Sphingomonas</taxon>
    </lineage>
</organism>
<dbReference type="RefSeq" id="WP_163957324.1">
    <property type="nucleotide sequence ID" value="NZ_BAAAES010000001.1"/>
</dbReference>
<evidence type="ECO:0000256" key="1">
    <source>
        <dbReference type="SAM" id="MobiDB-lite"/>
    </source>
</evidence>
<comment type="caution">
    <text evidence="3">The sequence shown here is derived from an EMBL/GenBank/DDBJ whole genome shotgun (WGS) entry which is preliminary data.</text>
</comment>
<feature type="domain" description="PilZ" evidence="2">
    <location>
        <begin position="19"/>
        <end position="95"/>
    </location>
</feature>
<reference evidence="3 4" key="1">
    <citation type="journal article" date="2019" name="Int. J. Syst. Evol. Microbiol.">
        <title>The Global Catalogue of Microorganisms (GCM) 10K type strain sequencing project: providing services to taxonomists for standard genome sequencing and annotation.</title>
        <authorList>
            <consortium name="The Broad Institute Genomics Platform"/>
            <consortium name="The Broad Institute Genome Sequencing Center for Infectious Disease"/>
            <person name="Wu L."/>
            <person name="Ma J."/>
        </authorList>
    </citation>
    <scope>NUCLEOTIDE SEQUENCE [LARGE SCALE GENOMIC DNA]</scope>
    <source>
        <strain evidence="3 4">JCM 14603</strain>
    </source>
</reference>
<dbReference type="SUPFAM" id="SSF141371">
    <property type="entry name" value="PilZ domain-like"/>
    <property type="match status" value="2"/>
</dbReference>
<name>A0ABN1HM29_9SPHN</name>
<evidence type="ECO:0000313" key="3">
    <source>
        <dbReference type="EMBL" id="GAA0658508.1"/>
    </source>
</evidence>
<feature type="domain" description="PilZ" evidence="2">
    <location>
        <begin position="115"/>
        <end position="197"/>
    </location>
</feature>
<sequence>MFHGPIKPTHDPVPTHVDQRRGTRRHTSVLLIGRVRYAGGESACLVHDISSHGLMARFTAMPMVGDRMLIAVRGLPEVAATVRWVNGFRGGVEFEVAQDVGGVFCLRDDRGHVARTPRFAMQASASLRIGDLRLAVDILDISPGGVKLRSDALVPVGQAGSVLLPEINVAAFGSVCWTRDDRFGFRFCTPLPLASLSRVLGCG</sequence>
<dbReference type="Pfam" id="PF07238">
    <property type="entry name" value="PilZ"/>
    <property type="match status" value="2"/>
</dbReference>
<feature type="region of interest" description="Disordered" evidence="1">
    <location>
        <begin position="1"/>
        <end position="22"/>
    </location>
</feature>